<sequence>MSYSPGPDGQVPHALDQVNDRIRHLMTEPASSARAEEYQELLSLWSALSRDDVAKAA</sequence>
<reference evidence="2" key="1">
    <citation type="journal article" date="2019" name="Int. J. Syst. Evol. Microbiol.">
        <title>The Global Catalogue of Microorganisms (GCM) 10K type strain sequencing project: providing services to taxonomists for standard genome sequencing and annotation.</title>
        <authorList>
            <consortium name="The Broad Institute Genomics Platform"/>
            <consortium name="The Broad Institute Genome Sequencing Center for Infectious Disease"/>
            <person name="Wu L."/>
            <person name="Ma J."/>
        </authorList>
    </citation>
    <scope>NUCLEOTIDE SEQUENCE [LARGE SCALE GENOMIC DNA]</scope>
    <source>
        <strain evidence="2">CGMCC 4.7020</strain>
    </source>
</reference>
<gene>
    <name evidence="1" type="ORF">ACFQ5X_09010</name>
</gene>
<comment type="caution">
    <text evidence="1">The sequence shown here is derived from an EMBL/GenBank/DDBJ whole genome shotgun (WGS) entry which is preliminary data.</text>
</comment>
<dbReference type="RefSeq" id="WP_168530472.1">
    <property type="nucleotide sequence ID" value="NZ_JBHSKH010000056.1"/>
</dbReference>
<evidence type="ECO:0000313" key="1">
    <source>
        <dbReference type="EMBL" id="MFD1305984.1"/>
    </source>
</evidence>
<dbReference type="Proteomes" id="UP001597058">
    <property type="component" value="Unassembled WGS sequence"/>
</dbReference>
<organism evidence="1 2">
    <name type="scientific">Streptomyces kaempferi</name>
    <dbReference type="NCBI Taxonomy" id="333725"/>
    <lineage>
        <taxon>Bacteria</taxon>
        <taxon>Bacillati</taxon>
        <taxon>Actinomycetota</taxon>
        <taxon>Actinomycetes</taxon>
        <taxon>Kitasatosporales</taxon>
        <taxon>Streptomycetaceae</taxon>
        <taxon>Streptomyces</taxon>
    </lineage>
</organism>
<name>A0ABW3X8J7_9ACTN</name>
<keyword evidence="2" id="KW-1185">Reference proteome</keyword>
<proteinExistence type="predicted"/>
<dbReference type="EMBL" id="JBHTMM010000008">
    <property type="protein sequence ID" value="MFD1305984.1"/>
    <property type="molecule type" value="Genomic_DNA"/>
</dbReference>
<evidence type="ECO:0000313" key="2">
    <source>
        <dbReference type="Proteomes" id="UP001597058"/>
    </source>
</evidence>
<protein>
    <submittedName>
        <fullName evidence="1">Uncharacterized protein</fullName>
    </submittedName>
</protein>
<accession>A0ABW3X8J7</accession>